<dbReference type="Pfam" id="PF05175">
    <property type="entry name" value="MTS"/>
    <property type="match status" value="1"/>
</dbReference>
<organism evidence="4 5">
    <name type="scientific">Kocuria soli</name>
    <dbReference type="NCBI Taxonomy" id="2485125"/>
    <lineage>
        <taxon>Bacteria</taxon>
        <taxon>Bacillati</taxon>
        <taxon>Actinomycetota</taxon>
        <taxon>Actinomycetes</taxon>
        <taxon>Micrococcales</taxon>
        <taxon>Micrococcaceae</taxon>
        <taxon>Kocuria</taxon>
    </lineage>
</organism>
<dbReference type="GO" id="GO:0032259">
    <property type="term" value="P:methylation"/>
    <property type="evidence" value="ECO:0007669"/>
    <property type="project" value="UniProtKB-KW"/>
</dbReference>
<dbReference type="OrthoDB" id="9764961at2"/>
<reference evidence="4 5" key="1">
    <citation type="submission" date="2018-10" db="EMBL/GenBank/DDBJ databases">
        <title>Kocuria sp. M5W7-7, whole genome shotgun sequence.</title>
        <authorList>
            <person name="Tuo L."/>
        </authorList>
    </citation>
    <scope>NUCLEOTIDE SEQUENCE [LARGE SCALE GENOMIC DNA]</scope>
    <source>
        <strain evidence="4 5">M5W7-7</strain>
    </source>
</reference>
<evidence type="ECO:0000256" key="1">
    <source>
        <dbReference type="ARBA" id="ARBA00022603"/>
    </source>
</evidence>
<keyword evidence="2 4" id="KW-0808">Transferase</keyword>
<evidence type="ECO:0000256" key="2">
    <source>
        <dbReference type="ARBA" id="ARBA00022679"/>
    </source>
</evidence>
<dbReference type="PANTHER" id="PTHR47816">
    <property type="entry name" value="RIBOSOMAL RNA SMALL SUBUNIT METHYLTRANSFERASE C"/>
    <property type="match status" value="1"/>
</dbReference>
<dbReference type="PANTHER" id="PTHR47816:SF4">
    <property type="entry name" value="RIBOSOMAL RNA SMALL SUBUNIT METHYLTRANSFERASE C"/>
    <property type="match status" value="1"/>
</dbReference>
<proteinExistence type="predicted"/>
<evidence type="ECO:0000313" key="5">
    <source>
        <dbReference type="Proteomes" id="UP000270616"/>
    </source>
</evidence>
<dbReference type="SUPFAM" id="SSF53335">
    <property type="entry name" value="S-adenosyl-L-methionine-dependent methyltransferases"/>
    <property type="match status" value="1"/>
</dbReference>
<dbReference type="AlphaFoldDB" id="A0A3N3ZNT8"/>
<dbReference type="Gene3D" id="3.40.50.150">
    <property type="entry name" value="Vaccinia Virus protein VP39"/>
    <property type="match status" value="1"/>
</dbReference>
<dbReference type="EMBL" id="RKMF01000012">
    <property type="protein sequence ID" value="ROZ62539.1"/>
    <property type="molecule type" value="Genomic_DNA"/>
</dbReference>
<feature type="domain" description="Methyltransferase small" evidence="3">
    <location>
        <begin position="26"/>
        <end position="174"/>
    </location>
</feature>
<keyword evidence="1 4" id="KW-0489">Methyltransferase</keyword>
<dbReference type="GO" id="GO:0008757">
    <property type="term" value="F:S-adenosylmethionine-dependent methyltransferase activity"/>
    <property type="evidence" value="ECO:0007669"/>
    <property type="project" value="InterPro"/>
</dbReference>
<dbReference type="Proteomes" id="UP000270616">
    <property type="component" value="Unassembled WGS sequence"/>
</dbReference>
<evidence type="ECO:0000259" key="3">
    <source>
        <dbReference type="Pfam" id="PF05175"/>
    </source>
</evidence>
<protein>
    <submittedName>
        <fullName evidence="4">Methyltransferase domain-containing protein</fullName>
    </submittedName>
</protein>
<comment type="caution">
    <text evidence="4">The sequence shown here is derived from an EMBL/GenBank/DDBJ whole genome shotgun (WGS) entry which is preliminary data.</text>
</comment>
<dbReference type="InterPro" id="IPR046977">
    <property type="entry name" value="RsmC/RlmG"/>
</dbReference>
<name>A0A3N3ZNT8_9MICC</name>
<dbReference type="InterPro" id="IPR029063">
    <property type="entry name" value="SAM-dependent_MTases_sf"/>
</dbReference>
<gene>
    <name evidence="4" type="ORF">EDL96_09950</name>
</gene>
<evidence type="ECO:0000313" key="4">
    <source>
        <dbReference type="EMBL" id="ROZ62539.1"/>
    </source>
</evidence>
<dbReference type="CDD" id="cd02440">
    <property type="entry name" value="AdoMet_MTases"/>
    <property type="match status" value="1"/>
</dbReference>
<accession>A0A3N3ZNT8</accession>
<sequence length="211" mass="23121">MAHYFTTPDGPENRSELEVEIRGRRVRVVTAAGVFSPGALDKGTAVLLDAVPDPLGAEFLDLGCGWGPVTLALGFSGRADGERDDARPRVTSVDVNERSLALTRDNAAAYSVTAEAYLPQEVPEDRRFDVIWSNPPIRIGKEALRELLLLWLPRLTPGGEAWLVVQKNLGADSLQTWLTRALPEATGEPWSVTRDSTSKGFRVLRVSRTSR</sequence>
<dbReference type="InterPro" id="IPR007848">
    <property type="entry name" value="Small_mtfrase_dom"/>
</dbReference>
<keyword evidence="5" id="KW-1185">Reference proteome</keyword>